<reference evidence="10" key="1">
    <citation type="submission" date="2012-12" db="EMBL/GenBank/DDBJ databases">
        <authorList>
            <person name="Hellsten U."/>
            <person name="Grimwood J."/>
            <person name="Chapman J.A."/>
            <person name="Shapiro H."/>
            <person name="Aerts A."/>
            <person name="Otillar R.P."/>
            <person name="Terry A.Y."/>
            <person name="Boore J.L."/>
            <person name="Simakov O."/>
            <person name="Marletaz F."/>
            <person name="Cho S.-J."/>
            <person name="Edsinger-Gonzales E."/>
            <person name="Havlak P."/>
            <person name="Kuo D.-H."/>
            <person name="Larsson T."/>
            <person name="Lv J."/>
            <person name="Arendt D."/>
            <person name="Savage R."/>
            <person name="Osoegawa K."/>
            <person name="de Jong P."/>
            <person name="Lindberg D.R."/>
            <person name="Seaver E.C."/>
            <person name="Weisblat D.A."/>
            <person name="Putnam N.H."/>
            <person name="Grigoriev I.V."/>
            <person name="Rokhsar D.S."/>
        </authorList>
    </citation>
    <scope>NUCLEOTIDE SEQUENCE</scope>
    <source>
        <strain evidence="10">I ESC-2004</strain>
    </source>
</reference>
<feature type="transmembrane region" description="Helical" evidence="7">
    <location>
        <begin position="201"/>
        <end position="221"/>
    </location>
</feature>
<feature type="transmembrane region" description="Helical" evidence="7">
    <location>
        <begin position="478"/>
        <end position="500"/>
    </location>
</feature>
<evidence type="ECO:0000313" key="9">
    <source>
        <dbReference type="EnsemblMetazoa" id="CapteP92324"/>
    </source>
</evidence>
<dbReference type="EMBL" id="KB303505">
    <property type="protein sequence ID" value="ELU03053.1"/>
    <property type="molecule type" value="Genomic_DNA"/>
</dbReference>
<gene>
    <name evidence="8" type="ORF">CAPTEDRAFT_92324</name>
</gene>
<feature type="transmembrane region" description="Helical" evidence="7">
    <location>
        <begin position="269"/>
        <end position="287"/>
    </location>
</feature>
<feature type="transmembrane region" description="Helical" evidence="7">
    <location>
        <begin position="375"/>
        <end position="404"/>
    </location>
</feature>
<feature type="transmembrane region" description="Helical" evidence="7">
    <location>
        <begin position="167"/>
        <end position="194"/>
    </location>
</feature>
<reference evidence="9" key="3">
    <citation type="submission" date="2015-06" db="UniProtKB">
        <authorList>
            <consortium name="EnsemblMetazoa"/>
        </authorList>
    </citation>
    <scope>IDENTIFICATION</scope>
</reference>
<evidence type="ECO:0000256" key="3">
    <source>
        <dbReference type="ARBA" id="ARBA00022692"/>
    </source>
</evidence>
<feature type="transmembrane region" description="Helical" evidence="7">
    <location>
        <begin position="644"/>
        <end position="663"/>
    </location>
</feature>
<evidence type="ECO:0008006" key="11">
    <source>
        <dbReference type="Google" id="ProtNLM"/>
    </source>
</evidence>
<evidence type="ECO:0000256" key="4">
    <source>
        <dbReference type="ARBA" id="ARBA00022989"/>
    </source>
</evidence>
<keyword evidence="10" id="KW-1185">Reference proteome</keyword>
<name>R7UGY6_CAPTE</name>
<dbReference type="GO" id="GO:0005886">
    <property type="term" value="C:plasma membrane"/>
    <property type="evidence" value="ECO:0007669"/>
    <property type="project" value="TreeGrafter"/>
</dbReference>
<sequence length="664" mass="73409">MAGVLQNESGGTSFGKLDVGDIVVIVLYFALILFAGLWTSRKNRGSVGGYFLAGRNMHWALVGSSLFASNVGSLHFVGLAGSGAENGISIAVYELDAIFVVLMLGWLFLPVYIASGIYTMPEYLRKRFGGQRIRIYLAVLALAMYIFTKISADLFAGAIFIEQALGWNFYLAVILLLAIAALFTIAGGLTAVMWTDFIQTIIMMFGAVALVIMAFIEVGGFEGMRHGYERAIPNTTYQKYYIEGQTNITCGFPREDFLHLFRDPKTGDLPWPGIIGLTINSIWYWCADQVIVQRSLAAKDFSHAKGGSILCGYLKMLPLFILVFPGMIARILYTDTVACVDPDICESVCGSRAGCSNIAYPTLVLDLMPGGARGLMLAVMLSALMSSLTSIFNSSSTIFTIDIWRKIRKGATDAELLIVGRVCVLALVVISILWVPIIQASQGSQLFVYIQQVSSFLQPPICAVFLLAIFWSGITEAGAFWSLMLGLVAGTIRFVLEFTYGEPGCDQPDNRPDLIKNFHYLYFGIFLFLLTGATAVVVSLFGTPIHEKHLQRLTYWTRHSQLPREDIDTRSEVDCDGVIEDNKDENLEIGDTPEDDVPWWKYCFNWMCGIEKQDRPDVTLSEAEIKAKAAAMLSITEENKWRRFCAVNAVILMTLAVFLCGFFG</sequence>
<dbReference type="Pfam" id="PF00474">
    <property type="entry name" value="SSF"/>
    <property type="match status" value="1"/>
</dbReference>
<feature type="transmembrane region" description="Helical" evidence="7">
    <location>
        <begin position="449"/>
        <end position="471"/>
    </location>
</feature>
<evidence type="ECO:0000256" key="2">
    <source>
        <dbReference type="ARBA" id="ARBA00006434"/>
    </source>
</evidence>
<dbReference type="PANTHER" id="PTHR11819">
    <property type="entry name" value="SOLUTE CARRIER FAMILY 5"/>
    <property type="match status" value="1"/>
</dbReference>
<dbReference type="HOGENOM" id="CLU_018808_9_2_1"/>
<keyword evidence="4 7" id="KW-1133">Transmembrane helix</keyword>
<dbReference type="GO" id="GO:0005412">
    <property type="term" value="F:D-glucose:sodium symporter activity"/>
    <property type="evidence" value="ECO:0007669"/>
    <property type="project" value="TreeGrafter"/>
</dbReference>
<evidence type="ECO:0000256" key="7">
    <source>
        <dbReference type="SAM" id="Phobius"/>
    </source>
</evidence>
<comment type="subcellular location">
    <subcellularLocation>
        <location evidence="1">Membrane</location>
        <topology evidence="1">Multi-pass membrane protein</topology>
    </subcellularLocation>
</comment>
<dbReference type="STRING" id="283909.R7UGY6"/>
<dbReference type="Gene3D" id="1.20.1730.10">
    <property type="entry name" value="Sodium/glucose cotransporter"/>
    <property type="match status" value="1"/>
</dbReference>
<feature type="transmembrane region" description="Helical" evidence="7">
    <location>
        <begin position="308"/>
        <end position="333"/>
    </location>
</feature>
<feature type="transmembrane region" description="Helical" evidence="7">
    <location>
        <begin position="135"/>
        <end position="161"/>
    </location>
</feature>
<dbReference type="OMA" id="ANAIRGC"/>
<protein>
    <recommendedName>
        <fullName evidence="11">Sodium/glucose cotransporter 4</fullName>
    </recommendedName>
</protein>
<evidence type="ECO:0000256" key="5">
    <source>
        <dbReference type="ARBA" id="ARBA00023136"/>
    </source>
</evidence>
<dbReference type="OrthoDB" id="6132759at2759"/>
<dbReference type="AlphaFoldDB" id="R7UGY6"/>
<dbReference type="InterPro" id="IPR038377">
    <property type="entry name" value="Na/Glc_symporter_sf"/>
</dbReference>
<organism evidence="8">
    <name type="scientific">Capitella teleta</name>
    <name type="common">Polychaete worm</name>
    <dbReference type="NCBI Taxonomy" id="283909"/>
    <lineage>
        <taxon>Eukaryota</taxon>
        <taxon>Metazoa</taxon>
        <taxon>Spiralia</taxon>
        <taxon>Lophotrochozoa</taxon>
        <taxon>Annelida</taxon>
        <taxon>Polychaeta</taxon>
        <taxon>Sedentaria</taxon>
        <taxon>Scolecida</taxon>
        <taxon>Capitellidae</taxon>
        <taxon>Capitella</taxon>
    </lineage>
</organism>
<feature type="transmembrane region" description="Helical" evidence="7">
    <location>
        <begin position="59"/>
        <end position="77"/>
    </location>
</feature>
<dbReference type="InterPro" id="IPR001734">
    <property type="entry name" value="Na/solute_symporter"/>
</dbReference>
<dbReference type="EMBL" id="AMQN01008588">
    <property type="status" value="NOT_ANNOTATED_CDS"/>
    <property type="molecule type" value="Genomic_DNA"/>
</dbReference>
<feature type="transmembrane region" description="Helical" evidence="7">
    <location>
        <begin position="97"/>
        <end position="114"/>
    </location>
</feature>
<dbReference type="EnsemblMetazoa" id="CapteT92324">
    <property type="protein sequence ID" value="CapteP92324"/>
    <property type="gene ID" value="CapteG92324"/>
</dbReference>
<feature type="transmembrane region" description="Helical" evidence="7">
    <location>
        <begin position="20"/>
        <end position="38"/>
    </location>
</feature>
<dbReference type="PANTHER" id="PTHR11819:SF195">
    <property type="entry name" value="SODIUM_GLUCOSE COTRANSPORTER 4"/>
    <property type="match status" value="1"/>
</dbReference>
<evidence type="ECO:0000256" key="1">
    <source>
        <dbReference type="ARBA" id="ARBA00004141"/>
    </source>
</evidence>
<feature type="transmembrane region" description="Helical" evidence="7">
    <location>
        <begin position="416"/>
        <end position="437"/>
    </location>
</feature>
<keyword evidence="3 7" id="KW-0812">Transmembrane</keyword>
<dbReference type="NCBIfam" id="TIGR00813">
    <property type="entry name" value="sss"/>
    <property type="match status" value="1"/>
</dbReference>
<dbReference type="Proteomes" id="UP000014760">
    <property type="component" value="Unassembled WGS sequence"/>
</dbReference>
<accession>R7UGY6</accession>
<evidence type="ECO:0000313" key="10">
    <source>
        <dbReference type="Proteomes" id="UP000014760"/>
    </source>
</evidence>
<comment type="similarity">
    <text evidence="2 6">Belongs to the sodium:solute symporter (SSF) (TC 2.A.21) family.</text>
</comment>
<keyword evidence="5 7" id="KW-0472">Membrane</keyword>
<proteinExistence type="inferred from homology"/>
<reference evidence="8 10" key="2">
    <citation type="journal article" date="2013" name="Nature">
        <title>Insights into bilaterian evolution from three spiralian genomes.</title>
        <authorList>
            <person name="Simakov O."/>
            <person name="Marletaz F."/>
            <person name="Cho S.J."/>
            <person name="Edsinger-Gonzales E."/>
            <person name="Havlak P."/>
            <person name="Hellsten U."/>
            <person name="Kuo D.H."/>
            <person name="Larsson T."/>
            <person name="Lv J."/>
            <person name="Arendt D."/>
            <person name="Savage R."/>
            <person name="Osoegawa K."/>
            <person name="de Jong P."/>
            <person name="Grimwood J."/>
            <person name="Chapman J.A."/>
            <person name="Shapiro H."/>
            <person name="Aerts A."/>
            <person name="Otillar R.P."/>
            <person name="Terry A.Y."/>
            <person name="Boore J.L."/>
            <person name="Grigoriev I.V."/>
            <person name="Lindberg D.R."/>
            <person name="Seaver E.C."/>
            <person name="Weisblat D.A."/>
            <person name="Putnam N.H."/>
            <person name="Rokhsar D.S."/>
        </authorList>
    </citation>
    <scope>NUCLEOTIDE SEQUENCE</scope>
    <source>
        <strain evidence="8 10">I ESC-2004</strain>
    </source>
</reference>
<evidence type="ECO:0000256" key="6">
    <source>
        <dbReference type="RuleBase" id="RU362091"/>
    </source>
</evidence>
<dbReference type="PROSITE" id="PS50283">
    <property type="entry name" value="NA_SOLUT_SYMP_3"/>
    <property type="match status" value="1"/>
</dbReference>
<evidence type="ECO:0000313" key="8">
    <source>
        <dbReference type="EMBL" id="ELU03053.1"/>
    </source>
</evidence>
<feature type="transmembrane region" description="Helical" evidence="7">
    <location>
        <begin position="520"/>
        <end position="542"/>
    </location>
</feature>